<dbReference type="RefSeq" id="WP_260998139.1">
    <property type="nucleotide sequence ID" value="NZ_CP054475.1"/>
</dbReference>
<dbReference type="Pfam" id="PF00512">
    <property type="entry name" value="HisKA"/>
    <property type="match status" value="1"/>
</dbReference>
<dbReference type="CDD" id="cd00130">
    <property type="entry name" value="PAS"/>
    <property type="match status" value="1"/>
</dbReference>
<dbReference type="SMART" id="SM00091">
    <property type="entry name" value="PAS"/>
    <property type="match status" value="1"/>
</dbReference>
<feature type="modified residue" description="4-aspartylphosphate" evidence="15">
    <location>
        <position position="952"/>
    </location>
</feature>
<evidence type="ECO:0000256" key="12">
    <source>
        <dbReference type="ARBA" id="ARBA00023012"/>
    </source>
</evidence>
<comment type="subcellular location">
    <subcellularLocation>
        <location evidence="2">Cell membrane</location>
        <topology evidence="2">Multi-pass membrane protein</topology>
    </subcellularLocation>
</comment>
<feature type="transmembrane region" description="Helical" evidence="17">
    <location>
        <begin position="12"/>
        <end position="32"/>
    </location>
</feature>
<dbReference type="Gene3D" id="3.30.450.20">
    <property type="entry name" value="PAS domain"/>
    <property type="match status" value="2"/>
</dbReference>
<evidence type="ECO:0000256" key="1">
    <source>
        <dbReference type="ARBA" id="ARBA00000085"/>
    </source>
</evidence>
<evidence type="ECO:0000256" key="4">
    <source>
        <dbReference type="ARBA" id="ARBA00022475"/>
    </source>
</evidence>
<dbReference type="SUPFAM" id="SSF103190">
    <property type="entry name" value="Sensory domain-like"/>
    <property type="match status" value="1"/>
</dbReference>
<evidence type="ECO:0000259" key="18">
    <source>
        <dbReference type="PROSITE" id="PS50109"/>
    </source>
</evidence>
<evidence type="ECO:0000256" key="5">
    <source>
        <dbReference type="ARBA" id="ARBA00022553"/>
    </source>
</evidence>
<dbReference type="SUPFAM" id="SSF55874">
    <property type="entry name" value="ATPase domain of HSP90 chaperone/DNA topoisomerase II/histidine kinase"/>
    <property type="match status" value="1"/>
</dbReference>
<evidence type="ECO:0000256" key="15">
    <source>
        <dbReference type="PROSITE-ProRule" id="PRU00169"/>
    </source>
</evidence>
<dbReference type="PANTHER" id="PTHR45339:SF1">
    <property type="entry name" value="HYBRID SIGNAL TRANSDUCTION HISTIDINE KINASE J"/>
    <property type="match status" value="1"/>
</dbReference>
<evidence type="ECO:0000259" key="19">
    <source>
        <dbReference type="PROSITE" id="PS50110"/>
    </source>
</evidence>
<dbReference type="SMART" id="SM00448">
    <property type="entry name" value="REC"/>
    <property type="match status" value="1"/>
</dbReference>
<dbReference type="EC" id="2.7.13.3" evidence="3"/>
<dbReference type="Pfam" id="PF00072">
    <property type="entry name" value="Response_reg"/>
    <property type="match status" value="1"/>
</dbReference>
<dbReference type="PROSITE" id="PS50109">
    <property type="entry name" value="HIS_KIN"/>
    <property type="match status" value="1"/>
</dbReference>
<dbReference type="CDD" id="cd00088">
    <property type="entry name" value="HPT"/>
    <property type="match status" value="1"/>
</dbReference>
<evidence type="ECO:0000256" key="3">
    <source>
        <dbReference type="ARBA" id="ARBA00012438"/>
    </source>
</evidence>
<dbReference type="PANTHER" id="PTHR45339">
    <property type="entry name" value="HYBRID SIGNAL TRANSDUCTION HISTIDINE KINASE J"/>
    <property type="match status" value="1"/>
</dbReference>
<dbReference type="CDD" id="cd16922">
    <property type="entry name" value="HATPase_EvgS-ArcB-TorS-like"/>
    <property type="match status" value="1"/>
</dbReference>
<dbReference type="InterPro" id="IPR008207">
    <property type="entry name" value="Sig_transdc_His_kin_Hpt_dom"/>
</dbReference>
<keyword evidence="12" id="KW-0902">Two-component regulatory system</keyword>
<keyword evidence="8" id="KW-0547">Nucleotide-binding</keyword>
<dbReference type="Gene3D" id="1.20.120.160">
    <property type="entry name" value="HPT domain"/>
    <property type="match status" value="1"/>
</dbReference>
<keyword evidence="10" id="KW-0067">ATP-binding</keyword>
<keyword evidence="6" id="KW-0808">Transferase</keyword>
<evidence type="ECO:0000256" key="6">
    <source>
        <dbReference type="ARBA" id="ARBA00022679"/>
    </source>
</evidence>
<dbReference type="PROSITE" id="PS50112">
    <property type="entry name" value="PAS"/>
    <property type="match status" value="1"/>
</dbReference>
<dbReference type="SUPFAM" id="SSF55785">
    <property type="entry name" value="PYP-like sensor domain (PAS domain)"/>
    <property type="match status" value="1"/>
</dbReference>
<keyword evidence="4" id="KW-1003">Cell membrane</keyword>
<evidence type="ECO:0000256" key="9">
    <source>
        <dbReference type="ARBA" id="ARBA00022777"/>
    </source>
</evidence>
<dbReference type="PRINTS" id="PR00344">
    <property type="entry name" value="BCTRLSENSOR"/>
</dbReference>
<dbReference type="InterPro" id="IPR001789">
    <property type="entry name" value="Sig_transdc_resp-reg_receiver"/>
</dbReference>
<dbReference type="InterPro" id="IPR035965">
    <property type="entry name" value="PAS-like_dom_sf"/>
</dbReference>
<dbReference type="InterPro" id="IPR036097">
    <property type="entry name" value="HisK_dim/P_sf"/>
</dbReference>
<keyword evidence="7 17" id="KW-0812">Transmembrane</keyword>
<feature type="modified residue" description="Phosphohistidine" evidence="14">
    <location>
        <position position="1111"/>
    </location>
</feature>
<dbReference type="Gene3D" id="3.30.565.10">
    <property type="entry name" value="Histidine kinase-like ATPase, C-terminal domain"/>
    <property type="match status" value="1"/>
</dbReference>
<feature type="domain" description="PAS" evidence="20">
    <location>
        <begin position="361"/>
        <end position="432"/>
    </location>
</feature>
<evidence type="ECO:0000256" key="10">
    <source>
        <dbReference type="ARBA" id="ARBA00022840"/>
    </source>
</evidence>
<name>A0ABY6A7C6_9GAMM</name>
<feature type="coiled-coil region" evidence="16">
    <location>
        <begin position="481"/>
        <end position="515"/>
    </location>
</feature>
<keyword evidence="16" id="KW-0175">Coiled coil</keyword>
<dbReference type="InterPro" id="IPR036890">
    <property type="entry name" value="HATPase_C_sf"/>
</dbReference>
<dbReference type="Pfam" id="PF13426">
    <property type="entry name" value="PAS_9"/>
    <property type="match status" value="1"/>
</dbReference>
<dbReference type="NCBIfam" id="TIGR00229">
    <property type="entry name" value="sensory_box"/>
    <property type="match status" value="1"/>
</dbReference>
<dbReference type="Gene3D" id="3.40.50.2300">
    <property type="match status" value="1"/>
</dbReference>
<keyword evidence="23" id="KW-1185">Reference proteome</keyword>
<dbReference type="Pfam" id="PF21623">
    <property type="entry name" value="HK_sensor_dom_bact"/>
    <property type="match status" value="1"/>
</dbReference>
<reference evidence="23" key="1">
    <citation type="submission" date="2020-06" db="EMBL/GenBank/DDBJ databases">
        <title>Thalassolituus marinus alknpb1M-1, a hydrocarbon-degrading bacterium isolated from the deep-sea overlying water using an in-situ strategy from the South China Sea basin.</title>
        <authorList>
            <person name="Dong C."/>
            <person name="Chen Y."/>
            <person name="Shao Z."/>
        </authorList>
    </citation>
    <scope>NUCLEOTIDE SEQUENCE [LARGE SCALE GENOMIC DNA]</scope>
    <source>
        <strain evidence="23">alknpb1M-1</strain>
    </source>
</reference>
<comment type="catalytic activity">
    <reaction evidence="1">
        <text>ATP + protein L-histidine = ADP + protein N-phospho-L-histidine.</text>
        <dbReference type="EC" id="2.7.13.3"/>
    </reaction>
</comment>
<dbReference type="InterPro" id="IPR004358">
    <property type="entry name" value="Sig_transdc_His_kin-like_C"/>
</dbReference>
<keyword evidence="11 17" id="KW-1133">Transmembrane helix</keyword>
<dbReference type="InterPro" id="IPR011006">
    <property type="entry name" value="CheY-like_superfamily"/>
</dbReference>
<dbReference type="InterPro" id="IPR029151">
    <property type="entry name" value="Sensor-like_sf"/>
</dbReference>
<evidence type="ECO:0000313" key="22">
    <source>
        <dbReference type="EMBL" id="UXD86156.1"/>
    </source>
</evidence>
<sequence length="1168" mass="129122">MSSSTNLPTMRRFFLITGLIALLLCSILMALLESQSRDDAYKQAFSELSEQAALRANFFLKTLNTDKDKVRFIHSTPPISGIVRALENGGKDHLDNTTTQQWKQRLQTIFTGFIAANEEIRQIRFVGKANNGRELVRVDRKNGMVRVTAEADLQEKGKSDYFLAAEKLNKDEIYISAINLNREHNKIEHPAWPTYRIVESVFDSDNNFFGFIIINFDAETLLKNLKSDTPEHMQIFLLNAAGGYLIHPDPKEEFRYEYDPDSNWNLDQEATSVENHKSIFKQKNTLNEIMYFYSRRIFLDGPGGSHYVDLHTAFTKDDIEIPLQSMRLKILSLIAVLLIFAAAIALLYQRRVEARVALLTARSTARAIINYSTDAIIGINPDGKIDSWNSGATVMFGHHEETVIGKTLFNTILDSNNQQITPDMISQVLSGKVFSQCETRARTQKGEKLHISASIYPIIIEQKTIGCAISIRDITEQYLLNEKISQMNINLEDQVKERTQELEQAIQEAQQASQAKSLFIANVSHEIRTPINGIMGMLSLLKRECSNEKQLHYIHIAESSASALTAQINDILDFSKMGAGKLQLEQTDFSLTALLSSIAASASIPAFDSSIEFILDIAAIEHDSVQGDPARLQQIISNLTSNAVKFTPAGEIILRASTAEEDNGDIRLFCSLTDTGIGIPEDHQQALFEAFHQVDNSTTRKFGGTGLGLSICRQLCTLMQGQISVQNSSEEGTTIAFDILLRAGSESSQDTPGISLHGQHWLIACDNKALQQALGNIVHKRGGEFLAVYSAEQTELVVGNNPPADYLLLDINWLRGSLLTTLQQGNFHGRLILLSPPGYDNELPQLPPELQTKTLTRPVAPPDLDAACYGITPQHQPQEPMTDSNSHFPLCTQSGRPCHVLVVDDNAINQEVACGLLESMGLTADCADNGMAALEKLQQSSDDDPFDLILMDCQMPVLDGFAATKKIRAGNAGERYRSITIIAMTAGAMAGDKESCLLSGMNDYLSKPIDINSFQHILRAWLTPGDKAQPTTRKDDMGQADSLMQNNDGLPSEVSNQTVWDRAGALQRLMNRESILTRVVELFISTSGETLQALQDALAAQDISSIQAQAHTLKGVAGNIGGMQLMALSALLEQAAREQDNSRLQSLSQHLTPCYNTLMECLQENQPA</sequence>
<dbReference type="Gene3D" id="1.10.287.130">
    <property type="match status" value="1"/>
</dbReference>
<protein>
    <recommendedName>
        <fullName evidence="3">histidine kinase</fullName>
        <ecNumber evidence="3">2.7.13.3</ecNumber>
    </recommendedName>
</protein>
<dbReference type="Pfam" id="PF01627">
    <property type="entry name" value="Hpt"/>
    <property type="match status" value="1"/>
</dbReference>
<feature type="domain" description="HPt" evidence="21">
    <location>
        <begin position="1072"/>
        <end position="1168"/>
    </location>
</feature>
<dbReference type="InterPro" id="IPR003594">
    <property type="entry name" value="HATPase_dom"/>
</dbReference>
<proteinExistence type="predicted"/>
<dbReference type="SUPFAM" id="SSF47384">
    <property type="entry name" value="Homodimeric domain of signal transducing histidine kinase"/>
    <property type="match status" value="1"/>
</dbReference>
<evidence type="ECO:0000256" key="8">
    <source>
        <dbReference type="ARBA" id="ARBA00022741"/>
    </source>
</evidence>
<dbReference type="SMART" id="SM00073">
    <property type="entry name" value="HPT"/>
    <property type="match status" value="1"/>
</dbReference>
<dbReference type="Proteomes" id="UP001065322">
    <property type="component" value="Chromosome"/>
</dbReference>
<dbReference type="PROSITE" id="PS50110">
    <property type="entry name" value="RESPONSE_REGULATORY"/>
    <property type="match status" value="1"/>
</dbReference>
<dbReference type="SUPFAM" id="SSF52172">
    <property type="entry name" value="CheY-like"/>
    <property type="match status" value="1"/>
</dbReference>
<keyword evidence="9" id="KW-0418">Kinase</keyword>
<dbReference type="InterPro" id="IPR000014">
    <property type="entry name" value="PAS"/>
</dbReference>
<dbReference type="Pfam" id="PF02518">
    <property type="entry name" value="HATPase_c"/>
    <property type="match status" value="1"/>
</dbReference>
<evidence type="ECO:0000256" key="2">
    <source>
        <dbReference type="ARBA" id="ARBA00004651"/>
    </source>
</evidence>
<dbReference type="CDD" id="cd17546">
    <property type="entry name" value="REC_hyHK_CKI1_RcsC-like"/>
    <property type="match status" value="1"/>
</dbReference>
<dbReference type="InterPro" id="IPR005467">
    <property type="entry name" value="His_kinase_dom"/>
</dbReference>
<evidence type="ECO:0000256" key="11">
    <source>
        <dbReference type="ARBA" id="ARBA00022989"/>
    </source>
</evidence>
<keyword evidence="13 17" id="KW-0472">Membrane</keyword>
<accession>A0ABY6A7C6</accession>
<dbReference type="PROSITE" id="PS50894">
    <property type="entry name" value="HPT"/>
    <property type="match status" value="1"/>
</dbReference>
<keyword evidence="5 15" id="KW-0597">Phosphoprotein</keyword>
<evidence type="ECO:0000256" key="14">
    <source>
        <dbReference type="PROSITE-ProRule" id="PRU00110"/>
    </source>
</evidence>
<dbReference type="EMBL" id="CP054475">
    <property type="protein sequence ID" value="UXD86156.1"/>
    <property type="molecule type" value="Genomic_DNA"/>
</dbReference>
<dbReference type="SMART" id="SM00387">
    <property type="entry name" value="HATPase_c"/>
    <property type="match status" value="1"/>
</dbReference>
<organism evidence="22 23">
    <name type="scientific">Thalassolituus hydrocarboniclasticus</name>
    <dbReference type="NCBI Taxonomy" id="2742796"/>
    <lineage>
        <taxon>Bacteria</taxon>
        <taxon>Pseudomonadati</taxon>
        <taxon>Pseudomonadota</taxon>
        <taxon>Gammaproteobacteria</taxon>
        <taxon>Oceanospirillales</taxon>
        <taxon>Oceanospirillaceae</taxon>
        <taxon>Thalassolituus</taxon>
    </lineage>
</organism>
<dbReference type="SUPFAM" id="SSF47226">
    <property type="entry name" value="Histidine-containing phosphotransfer domain, HPT domain"/>
    <property type="match status" value="1"/>
</dbReference>
<dbReference type="CDD" id="cd00082">
    <property type="entry name" value="HisKA"/>
    <property type="match status" value="1"/>
</dbReference>
<evidence type="ECO:0000256" key="7">
    <source>
        <dbReference type="ARBA" id="ARBA00022692"/>
    </source>
</evidence>
<dbReference type="InterPro" id="IPR036641">
    <property type="entry name" value="HPT_dom_sf"/>
</dbReference>
<gene>
    <name evidence="22" type="ORF">HUF19_01235</name>
</gene>
<evidence type="ECO:0000259" key="20">
    <source>
        <dbReference type="PROSITE" id="PS50112"/>
    </source>
</evidence>
<feature type="transmembrane region" description="Helical" evidence="17">
    <location>
        <begin position="330"/>
        <end position="348"/>
    </location>
</feature>
<evidence type="ECO:0000256" key="17">
    <source>
        <dbReference type="SAM" id="Phobius"/>
    </source>
</evidence>
<evidence type="ECO:0000256" key="16">
    <source>
        <dbReference type="SAM" id="Coils"/>
    </source>
</evidence>
<dbReference type="InterPro" id="IPR003661">
    <property type="entry name" value="HisK_dim/P_dom"/>
</dbReference>
<evidence type="ECO:0000256" key="13">
    <source>
        <dbReference type="ARBA" id="ARBA00023136"/>
    </source>
</evidence>
<dbReference type="SMART" id="SM00388">
    <property type="entry name" value="HisKA"/>
    <property type="match status" value="1"/>
</dbReference>
<evidence type="ECO:0000259" key="21">
    <source>
        <dbReference type="PROSITE" id="PS50894"/>
    </source>
</evidence>
<evidence type="ECO:0000313" key="23">
    <source>
        <dbReference type="Proteomes" id="UP001065322"/>
    </source>
</evidence>
<dbReference type="InterPro" id="IPR048760">
    <property type="entry name" value="VP0354-like_sensor_dom"/>
</dbReference>
<feature type="domain" description="Histidine kinase" evidence="18">
    <location>
        <begin position="522"/>
        <end position="743"/>
    </location>
</feature>
<feature type="domain" description="Response regulatory" evidence="19">
    <location>
        <begin position="899"/>
        <end position="1022"/>
    </location>
</feature>